<comment type="caution">
    <text evidence="1">The sequence shown here is derived from an EMBL/GenBank/DDBJ whole genome shotgun (WGS) entry which is preliminary data.</text>
</comment>
<organism evidence="1 2">
    <name type="scientific">Pholiota conissans</name>
    <dbReference type="NCBI Taxonomy" id="109636"/>
    <lineage>
        <taxon>Eukaryota</taxon>
        <taxon>Fungi</taxon>
        <taxon>Dikarya</taxon>
        <taxon>Basidiomycota</taxon>
        <taxon>Agaricomycotina</taxon>
        <taxon>Agaricomycetes</taxon>
        <taxon>Agaricomycetidae</taxon>
        <taxon>Agaricales</taxon>
        <taxon>Agaricineae</taxon>
        <taxon>Strophariaceae</taxon>
        <taxon>Pholiota</taxon>
    </lineage>
</organism>
<dbReference type="EMBL" id="MU155164">
    <property type="protein sequence ID" value="KAF9482546.1"/>
    <property type="molecule type" value="Genomic_DNA"/>
</dbReference>
<protein>
    <submittedName>
        <fullName evidence="1">Uncharacterized protein</fullName>
    </submittedName>
</protein>
<dbReference type="OrthoDB" id="21595at2759"/>
<dbReference type="AlphaFoldDB" id="A0A9P5Z821"/>
<evidence type="ECO:0000313" key="2">
    <source>
        <dbReference type="Proteomes" id="UP000807469"/>
    </source>
</evidence>
<sequence>MCRTEQGLRDWEEVEVRVKELIKEEKVWRNKGSKGGTGRDDESEERERRIFIEALRDGYVLCQ</sequence>
<gene>
    <name evidence="1" type="ORF">BDN70DRAFT_874898</name>
</gene>
<reference evidence="1" key="1">
    <citation type="submission" date="2020-11" db="EMBL/GenBank/DDBJ databases">
        <authorList>
            <consortium name="DOE Joint Genome Institute"/>
            <person name="Ahrendt S."/>
            <person name="Riley R."/>
            <person name="Andreopoulos W."/>
            <person name="Labutti K."/>
            <person name="Pangilinan J."/>
            <person name="Ruiz-Duenas F.J."/>
            <person name="Barrasa J.M."/>
            <person name="Sanchez-Garcia M."/>
            <person name="Camarero S."/>
            <person name="Miyauchi S."/>
            <person name="Serrano A."/>
            <person name="Linde D."/>
            <person name="Babiker R."/>
            <person name="Drula E."/>
            <person name="Ayuso-Fernandez I."/>
            <person name="Pacheco R."/>
            <person name="Padilla G."/>
            <person name="Ferreira P."/>
            <person name="Barriuso J."/>
            <person name="Kellner H."/>
            <person name="Castanera R."/>
            <person name="Alfaro M."/>
            <person name="Ramirez L."/>
            <person name="Pisabarro A.G."/>
            <person name="Kuo A."/>
            <person name="Tritt A."/>
            <person name="Lipzen A."/>
            <person name="He G."/>
            <person name="Yan M."/>
            <person name="Ng V."/>
            <person name="Cullen D."/>
            <person name="Martin F."/>
            <person name="Rosso M.-N."/>
            <person name="Henrissat B."/>
            <person name="Hibbett D."/>
            <person name="Martinez A.T."/>
            <person name="Grigoriev I.V."/>
        </authorList>
    </citation>
    <scope>NUCLEOTIDE SEQUENCE</scope>
    <source>
        <strain evidence="1">CIRM-BRFM 674</strain>
    </source>
</reference>
<proteinExistence type="predicted"/>
<accession>A0A9P5Z821</accession>
<evidence type="ECO:0000313" key="1">
    <source>
        <dbReference type="EMBL" id="KAF9482546.1"/>
    </source>
</evidence>
<name>A0A9P5Z821_9AGAR</name>
<keyword evidence="2" id="KW-1185">Reference proteome</keyword>
<dbReference type="Proteomes" id="UP000807469">
    <property type="component" value="Unassembled WGS sequence"/>
</dbReference>